<dbReference type="Gene3D" id="1.25.40.10">
    <property type="entry name" value="Tetratricopeptide repeat domain"/>
    <property type="match status" value="1"/>
</dbReference>
<dbReference type="InterPro" id="IPR013105">
    <property type="entry name" value="TPR_2"/>
</dbReference>
<dbReference type="EMBL" id="RBZU01000005">
    <property type="protein sequence ID" value="RKP54856.1"/>
    <property type="molecule type" value="Genomic_DNA"/>
</dbReference>
<dbReference type="AlphaFoldDB" id="A0A494Y4M2"/>
<evidence type="ECO:0000256" key="4">
    <source>
        <dbReference type="SAM" id="MobiDB-lite"/>
    </source>
</evidence>
<dbReference type="InterPro" id="IPR011990">
    <property type="entry name" value="TPR-like_helical_dom_sf"/>
</dbReference>
<dbReference type="SUPFAM" id="SSF48452">
    <property type="entry name" value="TPR-like"/>
    <property type="match status" value="1"/>
</dbReference>
<evidence type="ECO:0000256" key="3">
    <source>
        <dbReference type="PROSITE-ProRule" id="PRU00339"/>
    </source>
</evidence>
<comment type="caution">
    <text evidence="6">The sequence shown here is derived from an EMBL/GenBank/DDBJ whole genome shotgun (WGS) entry which is preliminary data.</text>
</comment>
<proteinExistence type="predicted"/>
<feature type="compositionally biased region" description="Low complexity" evidence="4">
    <location>
        <begin position="197"/>
        <end position="217"/>
    </location>
</feature>
<dbReference type="Proteomes" id="UP000270342">
    <property type="component" value="Unassembled WGS sequence"/>
</dbReference>
<sequence length="243" mass="25088">MGAGGALWLLLAASGTLPLPAPVAPVIDAQAQAGRAPPVKNPVLDGTPEIDASIANHNWSQALSQLDEHLKTHPLDAQAKFKRATVLARMGRDDDAITAFQALTQQYPELPEPYNNLAALYAKHGQYDSARATLETAITANPGFALGYQNLGSLYLKLAQDAYTHASTLNKRDADSRSRATKIGAILSPASATAAAPATPASASASAPASEATTEPALPGLPAPEILPSEPSTGGMPVSPSRN</sequence>
<evidence type="ECO:0000313" key="7">
    <source>
        <dbReference type="Proteomes" id="UP000270342"/>
    </source>
</evidence>
<feature type="repeat" description="TPR" evidence="3">
    <location>
        <begin position="111"/>
        <end position="144"/>
    </location>
</feature>
<organism evidence="6 7">
    <name type="scientific">Pararobbsia silviterrae</name>
    <dbReference type="NCBI Taxonomy" id="1792498"/>
    <lineage>
        <taxon>Bacteria</taxon>
        <taxon>Pseudomonadati</taxon>
        <taxon>Pseudomonadota</taxon>
        <taxon>Betaproteobacteria</taxon>
        <taxon>Burkholderiales</taxon>
        <taxon>Burkholderiaceae</taxon>
        <taxon>Pararobbsia</taxon>
    </lineage>
</organism>
<gene>
    <name evidence="6" type="ORF">D7S86_12645</name>
</gene>
<feature type="region of interest" description="Disordered" evidence="4">
    <location>
        <begin position="197"/>
        <end position="243"/>
    </location>
</feature>
<dbReference type="OrthoDB" id="5294075at2"/>
<dbReference type="InterPro" id="IPR050498">
    <property type="entry name" value="Ycf3"/>
</dbReference>
<keyword evidence="5" id="KW-0732">Signal</keyword>
<keyword evidence="7" id="KW-1185">Reference proteome</keyword>
<feature type="signal peptide" evidence="5">
    <location>
        <begin position="1"/>
        <end position="23"/>
    </location>
</feature>
<evidence type="ECO:0000256" key="2">
    <source>
        <dbReference type="ARBA" id="ARBA00022803"/>
    </source>
</evidence>
<dbReference type="PANTHER" id="PTHR44858:SF1">
    <property type="entry name" value="UDP-N-ACETYLGLUCOSAMINE--PEPTIDE N-ACETYLGLUCOSAMINYLTRANSFERASE SPINDLY-RELATED"/>
    <property type="match status" value="1"/>
</dbReference>
<feature type="chain" id="PRO_5019723917" evidence="5">
    <location>
        <begin position="24"/>
        <end position="243"/>
    </location>
</feature>
<dbReference type="PROSITE" id="PS50005">
    <property type="entry name" value="TPR"/>
    <property type="match status" value="1"/>
</dbReference>
<accession>A0A494Y4M2</accession>
<name>A0A494Y4M2_9BURK</name>
<keyword evidence="2 3" id="KW-0802">TPR repeat</keyword>
<dbReference type="Pfam" id="PF07719">
    <property type="entry name" value="TPR_2"/>
    <property type="match status" value="1"/>
</dbReference>
<evidence type="ECO:0000256" key="5">
    <source>
        <dbReference type="SAM" id="SignalP"/>
    </source>
</evidence>
<dbReference type="PANTHER" id="PTHR44858">
    <property type="entry name" value="TETRATRICOPEPTIDE REPEAT PROTEIN 6"/>
    <property type="match status" value="1"/>
</dbReference>
<dbReference type="SMART" id="SM00028">
    <property type="entry name" value="TPR"/>
    <property type="match status" value="3"/>
</dbReference>
<evidence type="ECO:0000313" key="6">
    <source>
        <dbReference type="EMBL" id="RKP54856.1"/>
    </source>
</evidence>
<keyword evidence="1" id="KW-0677">Repeat</keyword>
<protein>
    <submittedName>
        <fullName evidence="6">Uncharacterized protein</fullName>
    </submittedName>
</protein>
<reference evidence="6 7" key="1">
    <citation type="submission" date="2018-10" db="EMBL/GenBank/DDBJ databases">
        <title>Robbsia sp. DHC34, isolated from soil.</title>
        <authorList>
            <person name="Gao Z.-H."/>
            <person name="Qiu L.-H."/>
        </authorList>
    </citation>
    <scope>NUCLEOTIDE SEQUENCE [LARGE SCALE GENOMIC DNA]</scope>
    <source>
        <strain evidence="6 7">DHC34</strain>
    </source>
</reference>
<dbReference type="InterPro" id="IPR019734">
    <property type="entry name" value="TPR_rpt"/>
</dbReference>
<dbReference type="Pfam" id="PF13432">
    <property type="entry name" value="TPR_16"/>
    <property type="match status" value="1"/>
</dbReference>
<evidence type="ECO:0000256" key="1">
    <source>
        <dbReference type="ARBA" id="ARBA00022737"/>
    </source>
</evidence>